<dbReference type="InParanoid" id="A0A165C5G5"/>
<evidence type="ECO:0000313" key="4">
    <source>
        <dbReference type="Proteomes" id="UP000077266"/>
    </source>
</evidence>
<dbReference type="Pfam" id="PF21816">
    <property type="entry name" value="Zap1_zf1"/>
    <property type="match status" value="1"/>
</dbReference>
<feature type="compositionally biased region" description="Acidic residues" evidence="1">
    <location>
        <begin position="274"/>
        <end position="294"/>
    </location>
</feature>
<dbReference type="Gene3D" id="3.30.160.60">
    <property type="entry name" value="Classic Zinc Finger"/>
    <property type="match status" value="1"/>
</dbReference>
<feature type="domain" description="Zap1-like C2H2 zinc finger 1" evidence="2">
    <location>
        <begin position="114"/>
        <end position="141"/>
    </location>
</feature>
<organism evidence="3 4">
    <name type="scientific">Exidia glandulosa HHB12029</name>
    <dbReference type="NCBI Taxonomy" id="1314781"/>
    <lineage>
        <taxon>Eukaryota</taxon>
        <taxon>Fungi</taxon>
        <taxon>Dikarya</taxon>
        <taxon>Basidiomycota</taxon>
        <taxon>Agaricomycotina</taxon>
        <taxon>Agaricomycetes</taxon>
        <taxon>Auriculariales</taxon>
        <taxon>Exidiaceae</taxon>
        <taxon>Exidia</taxon>
    </lineage>
</organism>
<name>A0A165C5G5_EXIGL</name>
<evidence type="ECO:0000256" key="1">
    <source>
        <dbReference type="SAM" id="MobiDB-lite"/>
    </source>
</evidence>
<dbReference type="EMBL" id="KV426361">
    <property type="protein sequence ID" value="KZV81856.1"/>
    <property type="molecule type" value="Genomic_DNA"/>
</dbReference>
<protein>
    <recommendedName>
        <fullName evidence="2">Zap1-like C2H2 zinc finger 1 domain-containing protein</fullName>
    </recommendedName>
</protein>
<evidence type="ECO:0000259" key="2">
    <source>
        <dbReference type="Pfam" id="PF21816"/>
    </source>
</evidence>
<feature type="region of interest" description="Disordered" evidence="1">
    <location>
        <begin position="267"/>
        <end position="294"/>
    </location>
</feature>
<keyword evidence="4" id="KW-1185">Reference proteome</keyword>
<dbReference type="AlphaFoldDB" id="A0A165C5G5"/>
<sequence length="294" mass="32953">MSMEELQVQASVLHSGGLVRPYTRRSSFDLHALPLLRLSMARLRDARQVRWSWCFDLVFILFYERVRLEHAPSSKSNAAPFLGLPSLSSSPSPSPDIDALFPSTIIPNPRIFELSCKWSNCSSSTFADAESLLQHVLAAHVWDPEHKRKHEWITTRIQGRGESTYNRVRCDWMDGVAVGVALGCGTMVSVRKNYAMHFKAHIMKEAKDAEARAFTGMRQMSTPYPQKRAGSHPLAIQKESQRLRVYGQPPVILTLESGTDAAITQAVPSAPEEKEAEAEAEDVCEDEELDWSLS</sequence>
<reference evidence="3 4" key="1">
    <citation type="journal article" date="2016" name="Mol. Biol. Evol.">
        <title>Comparative Genomics of Early-Diverging Mushroom-Forming Fungi Provides Insights into the Origins of Lignocellulose Decay Capabilities.</title>
        <authorList>
            <person name="Nagy L.G."/>
            <person name="Riley R."/>
            <person name="Tritt A."/>
            <person name="Adam C."/>
            <person name="Daum C."/>
            <person name="Floudas D."/>
            <person name="Sun H."/>
            <person name="Yadav J.S."/>
            <person name="Pangilinan J."/>
            <person name="Larsson K.H."/>
            <person name="Matsuura K."/>
            <person name="Barry K."/>
            <person name="Labutti K."/>
            <person name="Kuo R."/>
            <person name="Ohm R.A."/>
            <person name="Bhattacharya S.S."/>
            <person name="Shirouzu T."/>
            <person name="Yoshinaga Y."/>
            <person name="Martin F.M."/>
            <person name="Grigoriev I.V."/>
            <person name="Hibbett D.S."/>
        </authorList>
    </citation>
    <scope>NUCLEOTIDE SEQUENCE [LARGE SCALE GENOMIC DNA]</scope>
    <source>
        <strain evidence="3 4">HHB12029</strain>
    </source>
</reference>
<accession>A0A165C5G5</accession>
<evidence type="ECO:0000313" key="3">
    <source>
        <dbReference type="EMBL" id="KZV81856.1"/>
    </source>
</evidence>
<gene>
    <name evidence="3" type="ORF">EXIGLDRAFT_779226</name>
</gene>
<dbReference type="InterPro" id="IPR048420">
    <property type="entry name" value="Zap1-like_Znf1"/>
</dbReference>
<dbReference type="Proteomes" id="UP000077266">
    <property type="component" value="Unassembled WGS sequence"/>
</dbReference>
<proteinExistence type="predicted"/>
<dbReference type="GO" id="GO:0008270">
    <property type="term" value="F:zinc ion binding"/>
    <property type="evidence" value="ECO:0007669"/>
    <property type="project" value="InterPro"/>
</dbReference>